<dbReference type="InterPro" id="IPR001932">
    <property type="entry name" value="PPM-type_phosphatase-like_dom"/>
</dbReference>
<sequence length="235" mass="24121">MTSAAISYASGSRAGRLHGENQDRTAADPDHGSFLVADGMGGLADAAATARLIAEVFPRRLAESVAALADPGCAGIKGIEGITDTVAAAVTELNEQVRATARRGPGTTGAAMASLLVRDRLALAVHLGDSRIYLSRGGRLHRLTEDHREHGQLTRFVGMPGPVEPGVSVHELLDGDRLLLCTDGLTGVVDDAGLAALLAGAGELPGLCRRLLAAGDAALDDVSVLVVDIGGRQPR</sequence>
<dbReference type="SUPFAM" id="SSF81606">
    <property type="entry name" value="PP2C-like"/>
    <property type="match status" value="1"/>
</dbReference>
<evidence type="ECO:0000256" key="1">
    <source>
        <dbReference type="SAM" id="MobiDB-lite"/>
    </source>
</evidence>
<dbReference type="PROSITE" id="PS51746">
    <property type="entry name" value="PPM_2"/>
    <property type="match status" value="1"/>
</dbReference>
<evidence type="ECO:0000313" key="3">
    <source>
        <dbReference type="EMBL" id="TVT61215.1"/>
    </source>
</evidence>
<dbReference type="Pfam" id="PF13672">
    <property type="entry name" value="PP2C_2"/>
    <property type="match status" value="1"/>
</dbReference>
<evidence type="ECO:0000259" key="2">
    <source>
        <dbReference type="PROSITE" id="PS51746"/>
    </source>
</evidence>
<dbReference type="SMART" id="SM00331">
    <property type="entry name" value="PP2C_SIG"/>
    <property type="match status" value="1"/>
</dbReference>
<protein>
    <submittedName>
        <fullName evidence="3">Serine/threonine-protein phosphatase</fullName>
    </submittedName>
</protein>
<evidence type="ECO:0000313" key="4">
    <source>
        <dbReference type="Proteomes" id="UP000320011"/>
    </source>
</evidence>
<dbReference type="EMBL" id="VJWX01000016">
    <property type="protein sequence ID" value="TVT61215.1"/>
    <property type="molecule type" value="Genomic_DNA"/>
</dbReference>
<keyword evidence="4" id="KW-1185">Reference proteome</keyword>
<accession>A0A558DJL7</accession>
<dbReference type="CDD" id="cd00143">
    <property type="entry name" value="PP2Cc"/>
    <property type="match status" value="1"/>
</dbReference>
<feature type="domain" description="PPM-type phosphatase" evidence="2">
    <location>
        <begin position="7"/>
        <end position="229"/>
    </location>
</feature>
<dbReference type="RefSeq" id="WP_144585779.1">
    <property type="nucleotide sequence ID" value="NZ_VJWX01000016.1"/>
</dbReference>
<dbReference type="OrthoDB" id="9801841at2"/>
<dbReference type="AlphaFoldDB" id="A0A558DJL7"/>
<organism evidence="3 4">
    <name type="scientific">Amycolatopsis rhizosphaerae</name>
    <dbReference type="NCBI Taxonomy" id="2053003"/>
    <lineage>
        <taxon>Bacteria</taxon>
        <taxon>Bacillati</taxon>
        <taxon>Actinomycetota</taxon>
        <taxon>Actinomycetes</taxon>
        <taxon>Pseudonocardiales</taxon>
        <taxon>Pseudonocardiaceae</taxon>
        <taxon>Amycolatopsis</taxon>
    </lineage>
</organism>
<comment type="caution">
    <text evidence="3">The sequence shown here is derived from an EMBL/GenBank/DDBJ whole genome shotgun (WGS) entry which is preliminary data.</text>
</comment>
<feature type="compositionally biased region" description="Basic and acidic residues" evidence="1">
    <location>
        <begin position="17"/>
        <end position="31"/>
    </location>
</feature>
<reference evidence="3 4" key="1">
    <citation type="submission" date="2019-07" db="EMBL/GenBank/DDBJ databases">
        <authorList>
            <person name="Duangmal K."/>
            <person name="Teo W.F.A."/>
        </authorList>
    </citation>
    <scope>NUCLEOTIDE SEQUENCE [LARGE SCALE GENOMIC DNA]</scope>
    <source>
        <strain evidence="3 4">TBRC 6029</strain>
    </source>
</reference>
<feature type="region of interest" description="Disordered" evidence="1">
    <location>
        <begin position="1"/>
        <end position="31"/>
    </location>
</feature>
<gene>
    <name evidence="3" type="ORF">FNH05_03400</name>
</gene>
<dbReference type="Proteomes" id="UP000320011">
    <property type="component" value="Unassembled WGS sequence"/>
</dbReference>
<dbReference type="SMART" id="SM00332">
    <property type="entry name" value="PP2Cc"/>
    <property type="match status" value="1"/>
</dbReference>
<dbReference type="Gene3D" id="3.60.40.10">
    <property type="entry name" value="PPM-type phosphatase domain"/>
    <property type="match status" value="1"/>
</dbReference>
<reference evidence="3 4" key="2">
    <citation type="submission" date="2019-08" db="EMBL/GenBank/DDBJ databases">
        <title>Amycolatopsis acidicola sp. nov., isolated from peat swamp forest soil.</title>
        <authorList>
            <person name="Srisuk N."/>
        </authorList>
    </citation>
    <scope>NUCLEOTIDE SEQUENCE [LARGE SCALE GENOMIC DNA]</scope>
    <source>
        <strain evidence="3 4">TBRC 6029</strain>
    </source>
</reference>
<dbReference type="InterPro" id="IPR036457">
    <property type="entry name" value="PPM-type-like_dom_sf"/>
</dbReference>
<proteinExistence type="predicted"/>
<name>A0A558DJL7_9PSEU</name>